<keyword evidence="3" id="KW-1185">Reference proteome</keyword>
<sequence>MENTIDQIEASIASYREMKRQRLNKLNTAGGVDTDDVPPDARGLWHEMPPDPREIDDLGVTKAYETYPEESLTSIIQGAADRGEIVDLGSETYTFKEKNLPVELRSEHQVFGIVGNESDPATIRFEEIRKGHGKAIFFQSKQSKVENRVNSGYLYNVVFDISGTTAEGHTPDAGIIRLFVEDEFWAHNVVLKGKRKRYQTVDGSPTAVGGYCTWLVDITSEDGTAFHHRVKLDDGMEIHPQRAIEAVTDGAPSVKFYQGIPFGNAHNHYGTAVYKDCSVANSPGSGWYLGNKRKADEPQPDSPSMVSENILWNCEARNCAMRIGGNDKIIGGRVVYDGYWLDRAEALANSSGWSAAEWLEPPGDMHGLHTARALTLEEGKNVEVIGLEIDTSFFLRAIDVRKFLEHATLERVVMKTGWLDGLSGMDTIGAAARVSGRKSPTVEIKDCYWYDDNESRNKYDTPYTFKEGTEVIADGWEFATEHSGYDVVVYNSLTVDGTTYTPTPHYYTASDLGVADPRPLP</sequence>
<organism evidence="2 3">
    <name type="scientific">Natrinema halophilum</name>
    <dbReference type="NCBI Taxonomy" id="1699371"/>
    <lineage>
        <taxon>Archaea</taxon>
        <taxon>Methanobacteriati</taxon>
        <taxon>Methanobacteriota</taxon>
        <taxon>Stenosarchaea group</taxon>
        <taxon>Halobacteria</taxon>
        <taxon>Halobacteriales</taxon>
        <taxon>Natrialbaceae</taxon>
        <taxon>Natrinema</taxon>
    </lineage>
</organism>
<proteinExistence type="predicted"/>
<protein>
    <submittedName>
        <fullName evidence="2">Uncharacterized protein</fullName>
    </submittedName>
</protein>
<reference evidence="2 3" key="1">
    <citation type="submission" date="2020-07" db="EMBL/GenBank/DDBJ databases">
        <authorList>
            <person name="Cui H."/>
        </authorList>
    </citation>
    <scope>NUCLEOTIDE SEQUENCE [LARGE SCALE GENOMIC DNA]</scope>
    <source>
        <strain evidence="2 3">YPL8</strain>
    </source>
</reference>
<gene>
    <name evidence="2" type="ORF">HYG82_00105</name>
</gene>
<name>A0A7D5GF58_9EURY</name>
<dbReference type="EMBL" id="CP058601">
    <property type="protein sequence ID" value="QLG47354.1"/>
    <property type="molecule type" value="Genomic_DNA"/>
</dbReference>
<dbReference type="AlphaFoldDB" id="A0A7D5GF58"/>
<dbReference type="GeneID" id="56031646"/>
<evidence type="ECO:0000313" key="3">
    <source>
        <dbReference type="Proteomes" id="UP000509241"/>
    </source>
</evidence>
<evidence type="ECO:0000313" key="2">
    <source>
        <dbReference type="EMBL" id="QLG47354.1"/>
    </source>
</evidence>
<feature type="region of interest" description="Disordered" evidence="1">
    <location>
        <begin position="28"/>
        <end position="50"/>
    </location>
</feature>
<dbReference type="OrthoDB" id="194550at2157"/>
<dbReference type="KEGG" id="haly:HYG82_00105"/>
<evidence type="ECO:0000256" key="1">
    <source>
        <dbReference type="SAM" id="MobiDB-lite"/>
    </source>
</evidence>
<dbReference type="RefSeq" id="WP_179259099.1">
    <property type="nucleotide sequence ID" value="NZ_CP058601.1"/>
</dbReference>
<accession>A0A7D5GF58</accession>
<dbReference type="Proteomes" id="UP000509241">
    <property type="component" value="Chromosome"/>
</dbReference>